<reference evidence="5 6" key="1">
    <citation type="submission" date="2015-07" db="EMBL/GenBank/DDBJ databases">
        <title>The draft genome sequence of Leadbetterella sp. JN14-9.</title>
        <authorList>
            <person name="Liu Y."/>
            <person name="Du J."/>
            <person name="Shao Z."/>
        </authorList>
    </citation>
    <scope>NUCLEOTIDE SEQUENCE [LARGE SCALE GENOMIC DNA]</scope>
    <source>
        <strain evidence="5 6">JN14-9</strain>
    </source>
</reference>
<dbReference type="InterPro" id="IPR032275">
    <property type="entry name" value="DUF4986"/>
</dbReference>
<feature type="domain" description="DUF4986" evidence="2">
    <location>
        <begin position="552"/>
        <end position="627"/>
    </location>
</feature>
<dbReference type="Proteomes" id="UP000050454">
    <property type="component" value="Unassembled WGS sequence"/>
</dbReference>
<evidence type="ECO:0000313" key="5">
    <source>
        <dbReference type="EMBL" id="KPM48707.1"/>
    </source>
</evidence>
<dbReference type="InterPro" id="IPR049046">
    <property type="entry name" value="Beta-AFase-like_GH127_middle"/>
</dbReference>
<dbReference type="InterPro" id="IPR012878">
    <property type="entry name" value="Beta-AFase-like_GH127_cat"/>
</dbReference>
<proteinExistence type="predicted"/>
<dbReference type="Pfam" id="PF20620">
    <property type="entry name" value="DUF6805"/>
    <property type="match status" value="1"/>
</dbReference>
<dbReference type="PANTHER" id="PTHR31151:SF0">
    <property type="entry name" value="PROLINE-TRNA LIGASE (DUF1680)"/>
    <property type="match status" value="1"/>
</dbReference>
<name>A0A0P7C238_9BACT</name>
<dbReference type="GO" id="GO:0005975">
    <property type="term" value="P:carbohydrate metabolic process"/>
    <property type="evidence" value="ECO:0007669"/>
    <property type="project" value="InterPro"/>
</dbReference>
<accession>A0A0P7C238</accession>
<dbReference type="AlphaFoldDB" id="A0A0P7C238"/>
<dbReference type="Pfam" id="PF07944">
    <property type="entry name" value="Beta-AFase-like_GH127_cat"/>
    <property type="match status" value="1"/>
</dbReference>
<feature type="domain" description="Glycoside hydrolase GH146 substrate-binding" evidence="3">
    <location>
        <begin position="651"/>
        <end position="781"/>
    </location>
</feature>
<dbReference type="PANTHER" id="PTHR31151">
    <property type="entry name" value="PROLINE-TRNA LIGASE (DUF1680)"/>
    <property type="match status" value="1"/>
</dbReference>
<evidence type="ECO:0000259" key="1">
    <source>
        <dbReference type="Pfam" id="PF07944"/>
    </source>
</evidence>
<dbReference type="STRING" id="1605367.AFM12_08955"/>
<dbReference type="SUPFAM" id="SSF48208">
    <property type="entry name" value="Six-hairpin glycosidases"/>
    <property type="match status" value="1"/>
</dbReference>
<dbReference type="EMBL" id="LGTQ01000006">
    <property type="protein sequence ID" value="KPM48707.1"/>
    <property type="molecule type" value="Genomic_DNA"/>
</dbReference>
<dbReference type="InterPro" id="IPR008928">
    <property type="entry name" value="6-hairpin_glycosidase_sf"/>
</dbReference>
<feature type="domain" description="Non-reducing end beta-L-arabinofuranosidase-like GH127 catalytic" evidence="1">
    <location>
        <begin position="36"/>
        <end position="417"/>
    </location>
</feature>
<dbReference type="InterPro" id="IPR046544">
    <property type="entry name" value="GH146_SB_dom"/>
</dbReference>
<dbReference type="Pfam" id="PF16375">
    <property type="entry name" value="DUF4986"/>
    <property type="match status" value="1"/>
</dbReference>
<evidence type="ECO:0000259" key="4">
    <source>
        <dbReference type="Pfam" id="PF20736"/>
    </source>
</evidence>
<evidence type="ECO:0000259" key="2">
    <source>
        <dbReference type="Pfam" id="PF16375"/>
    </source>
</evidence>
<evidence type="ECO:0000259" key="3">
    <source>
        <dbReference type="Pfam" id="PF20620"/>
    </source>
</evidence>
<comment type="caution">
    <text evidence="5">The sequence shown here is derived from an EMBL/GenBank/DDBJ whole genome shotgun (WGS) entry which is preliminary data.</text>
</comment>
<evidence type="ECO:0000313" key="6">
    <source>
        <dbReference type="Proteomes" id="UP000050454"/>
    </source>
</evidence>
<feature type="domain" description="Non-reducing end beta-L-arabinofuranosidase-like GH127 middle" evidence="4">
    <location>
        <begin position="427"/>
        <end position="519"/>
    </location>
</feature>
<gene>
    <name evidence="5" type="ORF">AFM12_08955</name>
</gene>
<dbReference type="PATRIC" id="fig|1605367.3.peg.3172"/>
<organism evidence="5 6">
    <name type="scientific">Jiulongibacter sediminis</name>
    <dbReference type="NCBI Taxonomy" id="1605367"/>
    <lineage>
        <taxon>Bacteria</taxon>
        <taxon>Pseudomonadati</taxon>
        <taxon>Bacteroidota</taxon>
        <taxon>Cytophagia</taxon>
        <taxon>Cytophagales</taxon>
        <taxon>Leadbetterellaceae</taxon>
        <taxon>Jiulongibacter</taxon>
    </lineage>
</organism>
<sequence>MNIWSMKIAFNVGYILISLISTLPSAAQLLPFRLGQVEILEGPFKNAEQRNKEYLLKLDADRLLAPFYKNAGLTPKAENYGNWENTGLDGHVGGHYVSALAMMKAATGDKEISKRFDYVLKELKKCQEAAGNGMLTGVVNGKKVFGEVSNGDIRATSFGLNDGWVPLYNQHKIFAGLKDAYEIGESELGKTMFIDLCNWFFEITKNLTDEQIQNMLRSEHGGLNEVFLDAYSLTGEQKFLELAYRFSHQTLLKPLAKGEDPLTGMHANTQIPKVVGFAKIGDTDKNADYLTAAQNFWNKVVNERSVAIGGNSVREHFHPKDDFSTMISSEQGPENCNTYNMLRLSKALYFNEPQAKYIDYYERALYNNILSSIHPEKGGFVYFNPMRPNHYRVYSSVQEDFWCCVGSGIENHGKYGEMVYAHNGDNLYVHLFIASKLDTENGLVLTQKTCFPYEQQTQFELTLDSPKAFSLFLRKPEWLEATEIFVNEEKINPELTVGQYFKINRTWKNGDVIRYALPLNISLEKLPDDSNWGAFKAGPIVLAAEYEAQEGDNFFGDGSRMGHVAKGKLIPVYEAPAVLDATGDYTSHLKPQNQSKLTYELTGLSTGKPLTLKPYLAIHEKRYQVYFQLSNPDDFEKQQAEQKAVEEKQLALEKITVDRITLGEQQPESDHFFKDGGSYRGLGADSYYRSTWGSISYQLKAGQKVKRLLLVMNDLIANRAMEVWLNGNLLDQIAFDQNEPENRHEVSILLPKNLRKLNQYILEIKAVDGKHSPAITDIRLLKK</sequence>
<keyword evidence="6" id="KW-1185">Reference proteome</keyword>
<protein>
    <submittedName>
        <fullName evidence="5">Uncharacterized protein</fullName>
    </submittedName>
</protein>
<dbReference type="Pfam" id="PF20736">
    <property type="entry name" value="Glyco_hydro127M"/>
    <property type="match status" value="1"/>
</dbReference>